<dbReference type="SFLD" id="SFLDG01129">
    <property type="entry name" value="C1.5:_HAD__Beta-PGM__Phosphata"/>
    <property type="match status" value="1"/>
</dbReference>
<dbReference type="SFLD" id="SFLDF00044">
    <property type="entry name" value="enolase-phosphatase"/>
    <property type="match status" value="1"/>
</dbReference>
<dbReference type="GO" id="GO:0043716">
    <property type="term" value="F:2-hydroxy-3-keto-5-methylthiopentenyl-1-phosphate phosphatase activity"/>
    <property type="evidence" value="ECO:0007669"/>
    <property type="project" value="UniProtKB-UniRule"/>
</dbReference>
<dbReference type="Gene3D" id="3.40.50.1000">
    <property type="entry name" value="HAD superfamily/HAD-like"/>
    <property type="match status" value="1"/>
</dbReference>
<dbReference type="GO" id="GO:0019509">
    <property type="term" value="P:L-methionine salvage from methylthioadenosine"/>
    <property type="evidence" value="ECO:0007669"/>
    <property type="project" value="UniProtKB-UniRule"/>
</dbReference>
<comment type="cofactor">
    <cofactor evidence="4">
        <name>Mg(2+)</name>
        <dbReference type="ChEBI" id="CHEBI:18420"/>
    </cofactor>
    <text evidence="4">Binds 1 Mg(2+) ion per subunit.</text>
</comment>
<sequence length="228" mass="25385">MKIRAVVTDIEGTTSNIEFVHQVLFPYSKEHLPAFVKAYWTDPEIRPYLAQVEQEVGSTEPDVVIGKLLQWVEQDVKATPLKALQGKVWKQAFEEKLFTSHVYADAYTHIKGWYENGIPVYVFSSGSVDAQIGIFGHTVEGDMTPFLSGYFDTEIGAKRESVAYRHIIESIACEAGAVLFLSDVVQELDAAAEAGMQTCLLIRGDSPDNADRHPSVSSFDELDAVFEF</sequence>
<dbReference type="SFLD" id="SFLDG01133">
    <property type="entry name" value="C1.5.4:_Enolase-phosphatase_Li"/>
    <property type="match status" value="1"/>
</dbReference>
<comment type="pathway">
    <text evidence="4">Amino-acid biosynthesis; L-methionine biosynthesis via salvage pathway; L-methionine from S-methyl-5-thio-alpha-D-ribose 1-phosphate: step 4/6.</text>
</comment>
<keyword evidence="6" id="KW-1185">Reference proteome</keyword>
<evidence type="ECO:0000256" key="1">
    <source>
        <dbReference type="ARBA" id="ARBA00022605"/>
    </source>
</evidence>
<dbReference type="GO" id="GO:0043715">
    <property type="term" value="F:2,3-diketo-5-methylthiopentyl-1-phosphate enolase activity"/>
    <property type="evidence" value="ECO:0007669"/>
    <property type="project" value="UniProtKB-UniRule"/>
</dbReference>
<dbReference type="HAMAP" id="MF_01681">
    <property type="entry name" value="Salvage_MtnC"/>
    <property type="match status" value="1"/>
</dbReference>
<dbReference type="GO" id="GO:0043874">
    <property type="term" value="F:acireductone synthase activity"/>
    <property type="evidence" value="ECO:0007669"/>
    <property type="project" value="UniProtKB-EC"/>
</dbReference>
<dbReference type="SUPFAM" id="SSF56784">
    <property type="entry name" value="HAD-like"/>
    <property type="match status" value="1"/>
</dbReference>
<comment type="catalytic activity">
    <reaction evidence="4">
        <text>5-methylsulfanyl-2,3-dioxopentyl phosphate + H2O = 1,2-dihydroxy-5-(methylsulfanyl)pent-1-en-3-one + phosphate</text>
        <dbReference type="Rhea" id="RHEA:21700"/>
        <dbReference type="ChEBI" id="CHEBI:15377"/>
        <dbReference type="ChEBI" id="CHEBI:43474"/>
        <dbReference type="ChEBI" id="CHEBI:49252"/>
        <dbReference type="ChEBI" id="CHEBI:58828"/>
        <dbReference type="EC" id="3.1.3.77"/>
    </reaction>
</comment>
<accession>A0A291HUX5</accession>
<dbReference type="EC" id="3.1.3.77" evidence="4"/>
<dbReference type="Gene3D" id="1.10.720.60">
    <property type="match status" value="1"/>
</dbReference>
<keyword evidence="3 4" id="KW-0486">Methionine biosynthesis</keyword>
<comment type="similarity">
    <text evidence="4">Belongs to the HAD-like hydrolase superfamily. MasA/MtnC family.</text>
</comment>
<dbReference type="NCBIfam" id="TIGR01691">
    <property type="entry name" value="enolase-ppase"/>
    <property type="match status" value="1"/>
</dbReference>
<gene>
    <name evidence="4" type="primary">mtnC</name>
    <name evidence="5" type="ORF">AN401_07955</name>
</gene>
<evidence type="ECO:0000313" key="5">
    <source>
        <dbReference type="EMBL" id="ATG75848.1"/>
    </source>
</evidence>
<dbReference type="SFLD" id="SFLDS00003">
    <property type="entry name" value="Haloacid_Dehalogenase"/>
    <property type="match status" value="1"/>
</dbReference>
<protein>
    <recommendedName>
        <fullName evidence="4">Enolase-phosphatase E1</fullName>
        <ecNumber evidence="4">3.1.3.77</ecNumber>
    </recommendedName>
    <alternativeName>
        <fullName evidence="4">2,3-diketo-5-methylthio-1-phosphopentane phosphatase</fullName>
    </alternativeName>
</protein>
<proteinExistence type="inferred from homology"/>
<dbReference type="UniPathway" id="UPA00904">
    <property type="reaction ID" value="UER00876"/>
</dbReference>
<keyword evidence="2 4" id="KW-0378">Hydrolase</keyword>
<evidence type="ECO:0000313" key="6">
    <source>
        <dbReference type="Proteomes" id="UP000217763"/>
    </source>
</evidence>
<dbReference type="CDD" id="cd01629">
    <property type="entry name" value="HAD_EP"/>
    <property type="match status" value="1"/>
</dbReference>
<dbReference type="GO" id="GO:0000287">
    <property type="term" value="F:magnesium ion binding"/>
    <property type="evidence" value="ECO:0007669"/>
    <property type="project" value="UniProtKB-UniRule"/>
</dbReference>
<comment type="function">
    <text evidence="4">Bifunctional enzyme that catalyzes the enolization of 2,3-diketo-5-methylthiopentyl-1-phosphate (DK-MTP-1-P) into the intermediate 2-hydroxy-3-keto-5-methylthiopentenyl-1-phosphate (HK-MTPenyl-1-P), which is then dephosphorylated to form the acireductone 1,2-dihydroxy-3-keto-5-methylthiopentene (DHK-MTPene).</text>
</comment>
<dbReference type="Pfam" id="PF00702">
    <property type="entry name" value="Hydrolase"/>
    <property type="match status" value="1"/>
</dbReference>
<keyword evidence="4" id="KW-0460">Magnesium</keyword>
<dbReference type="InterPro" id="IPR006439">
    <property type="entry name" value="HAD-SF_hydro_IA"/>
</dbReference>
<dbReference type="InterPro" id="IPR023214">
    <property type="entry name" value="HAD_sf"/>
</dbReference>
<dbReference type="PANTHER" id="PTHR20371">
    <property type="entry name" value="ENOLASE-PHOSPHATASE E1"/>
    <property type="match status" value="1"/>
</dbReference>
<organism evidence="5 6">
    <name type="scientific">Zobellella denitrificans</name>
    <dbReference type="NCBI Taxonomy" id="347534"/>
    <lineage>
        <taxon>Bacteria</taxon>
        <taxon>Pseudomonadati</taxon>
        <taxon>Pseudomonadota</taxon>
        <taxon>Gammaproteobacteria</taxon>
        <taxon>Aeromonadales</taxon>
        <taxon>Aeromonadaceae</taxon>
        <taxon>Zobellella</taxon>
    </lineage>
</organism>
<keyword evidence="4" id="KW-0479">Metal-binding</keyword>
<dbReference type="PRINTS" id="PR00413">
    <property type="entry name" value="HADHALOGNASE"/>
</dbReference>
<dbReference type="KEGG" id="zdf:AN401_07955"/>
<dbReference type="InterPro" id="IPR023943">
    <property type="entry name" value="Enolase-ppase_E1"/>
</dbReference>
<comment type="subunit">
    <text evidence="4">Monomer.</text>
</comment>
<dbReference type="PANTHER" id="PTHR20371:SF1">
    <property type="entry name" value="ENOLASE-PHOSPHATASE E1"/>
    <property type="match status" value="1"/>
</dbReference>
<evidence type="ECO:0000256" key="3">
    <source>
        <dbReference type="ARBA" id="ARBA00023167"/>
    </source>
</evidence>
<dbReference type="InterPro" id="IPR036412">
    <property type="entry name" value="HAD-like_sf"/>
</dbReference>
<comment type="pathway">
    <text evidence="4">Amino-acid biosynthesis; L-methionine biosynthesis via salvage pathway; L-methionine from S-methyl-5-thio-alpha-D-ribose 1-phosphate: step 3/6.</text>
</comment>
<dbReference type="EMBL" id="CP012621">
    <property type="protein sequence ID" value="ATG75848.1"/>
    <property type="molecule type" value="Genomic_DNA"/>
</dbReference>
<dbReference type="Proteomes" id="UP000217763">
    <property type="component" value="Chromosome"/>
</dbReference>
<reference evidence="6" key="1">
    <citation type="submission" date="2015-09" db="EMBL/GenBank/DDBJ databases">
        <authorList>
            <person name="Shao Z."/>
            <person name="Wang L."/>
        </authorList>
    </citation>
    <scope>NUCLEOTIDE SEQUENCE [LARGE SCALE GENOMIC DNA]</scope>
    <source>
        <strain evidence="6">F13-1</strain>
    </source>
</reference>
<evidence type="ECO:0000256" key="4">
    <source>
        <dbReference type="HAMAP-Rule" id="MF_01681"/>
    </source>
</evidence>
<name>A0A291HUX5_9GAMM</name>
<evidence type="ECO:0000256" key="2">
    <source>
        <dbReference type="ARBA" id="ARBA00022801"/>
    </source>
</evidence>
<dbReference type="AlphaFoldDB" id="A0A291HUX5"/>
<keyword evidence="1 4" id="KW-0028">Amino-acid biosynthesis</keyword>